<accession>A0A3M7ZZB6</accession>
<reference evidence="3 4" key="1">
    <citation type="submission" date="2018-10" db="EMBL/GenBank/DDBJ databases">
        <title>Isolation, diversity and antibacterial activity of antinobacteria from the wheat rhizosphere soil.</title>
        <authorList>
            <person name="Sun T."/>
        </authorList>
    </citation>
    <scope>NUCLEOTIDE SEQUENCE [LARGE SCALE GENOMIC DNA]</scope>
    <source>
        <strain evidence="3 4">SJ-23</strain>
    </source>
</reference>
<evidence type="ECO:0000256" key="1">
    <source>
        <dbReference type="SAM" id="MobiDB-lite"/>
    </source>
</evidence>
<evidence type="ECO:0000313" key="3">
    <source>
        <dbReference type="EMBL" id="RNB44142.1"/>
    </source>
</evidence>
<evidence type="ECO:0000256" key="2">
    <source>
        <dbReference type="SAM" id="Phobius"/>
    </source>
</evidence>
<dbReference type="OrthoDB" id="5115907at2"/>
<keyword evidence="4" id="KW-1185">Reference proteome</keyword>
<evidence type="ECO:0000313" key="4">
    <source>
        <dbReference type="Proteomes" id="UP000275048"/>
    </source>
</evidence>
<comment type="caution">
    <text evidence="3">The sequence shown here is derived from an EMBL/GenBank/DDBJ whole genome shotgun (WGS) entry which is preliminary data.</text>
</comment>
<feature type="transmembrane region" description="Helical" evidence="2">
    <location>
        <begin position="72"/>
        <end position="92"/>
    </location>
</feature>
<feature type="transmembrane region" description="Helical" evidence="2">
    <location>
        <begin position="35"/>
        <end position="60"/>
    </location>
</feature>
<feature type="transmembrane region" description="Helical" evidence="2">
    <location>
        <begin position="12"/>
        <end position="29"/>
    </location>
</feature>
<sequence length="188" mass="20976">MLIRRVFYRWQFLAAIFLPVWLLIGWAIYGSGSGWGILALLLVVPIAFITLGVVALIIAARSEVRLAKAVSWIDVAVLAVWHGLIIATGFYGPSATTFAVLAIVGAIAAFWISIWQLFGDSARRMKATMSEFERLAAQQQRSAMGPDAGPRPFEDGSEEIIVIHERTERTERTERNERTERSDGTDRR</sequence>
<gene>
    <name evidence="3" type="ORF">EDM22_17920</name>
</gene>
<keyword evidence="2" id="KW-1133">Transmembrane helix</keyword>
<dbReference type="Proteomes" id="UP000275048">
    <property type="component" value="Unassembled WGS sequence"/>
</dbReference>
<name>A0A3M7ZZB6_9MICO</name>
<protein>
    <submittedName>
        <fullName evidence="3">Uncharacterized protein</fullName>
    </submittedName>
</protein>
<dbReference type="EMBL" id="RHHB01000064">
    <property type="protein sequence ID" value="RNB44142.1"/>
    <property type="molecule type" value="Genomic_DNA"/>
</dbReference>
<proteinExistence type="predicted"/>
<keyword evidence="2" id="KW-0812">Transmembrane</keyword>
<dbReference type="RefSeq" id="WP_122938450.1">
    <property type="nucleotide sequence ID" value="NZ_JBHSNT010000047.1"/>
</dbReference>
<feature type="transmembrane region" description="Helical" evidence="2">
    <location>
        <begin position="98"/>
        <end position="118"/>
    </location>
</feature>
<feature type="region of interest" description="Disordered" evidence="1">
    <location>
        <begin position="140"/>
        <end position="188"/>
    </location>
</feature>
<keyword evidence="2" id="KW-0472">Membrane</keyword>
<dbReference type="AlphaFoldDB" id="A0A3M7ZZB6"/>
<organism evidence="3 4">
    <name type="scientific">Agromyces tardus</name>
    <dbReference type="NCBI Taxonomy" id="2583849"/>
    <lineage>
        <taxon>Bacteria</taxon>
        <taxon>Bacillati</taxon>
        <taxon>Actinomycetota</taxon>
        <taxon>Actinomycetes</taxon>
        <taxon>Micrococcales</taxon>
        <taxon>Microbacteriaceae</taxon>
        <taxon>Agromyces</taxon>
    </lineage>
</organism>
<feature type="compositionally biased region" description="Basic and acidic residues" evidence="1">
    <location>
        <begin position="161"/>
        <end position="188"/>
    </location>
</feature>